<dbReference type="Gene3D" id="3.90.1580.10">
    <property type="entry name" value="paralog of FGE (formylglycine-generating enzyme)"/>
    <property type="match status" value="2"/>
</dbReference>
<dbReference type="AlphaFoldDB" id="A0A450V1I6"/>
<protein>
    <submittedName>
        <fullName evidence="3">Formylglycine-generating enzyme, required for sulfatase activity, contains SUMF1/FGE domain</fullName>
    </submittedName>
</protein>
<dbReference type="EMBL" id="CAADFH010000086">
    <property type="protein sequence ID" value="VFJ98629.1"/>
    <property type="molecule type" value="Genomic_DNA"/>
</dbReference>
<dbReference type="SUPFAM" id="SSF56436">
    <property type="entry name" value="C-type lectin-like"/>
    <property type="match status" value="2"/>
</dbReference>
<proteinExistence type="predicted"/>
<dbReference type="InterPro" id="IPR042095">
    <property type="entry name" value="SUMF_sf"/>
</dbReference>
<evidence type="ECO:0000259" key="2">
    <source>
        <dbReference type="Pfam" id="PF03781"/>
    </source>
</evidence>
<feature type="domain" description="Sulfatase-modifying factor enzyme-like" evidence="2">
    <location>
        <begin position="179"/>
        <end position="363"/>
    </location>
</feature>
<reference evidence="3" key="1">
    <citation type="submission" date="2019-02" db="EMBL/GenBank/DDBJ databases">
        <authorList>
            <person name="Gruber-Vodicka R. H."/>
            <person name="Seah K. B. B."/>
        </authorList>
    </citation>
    <scope>NUCLEOTIDE SEQUENCE</scope>
    <source>
        <strain evidence="3">BECK_M6</strain>
    </source>
</reference>
<evidence type="ECO:0000313" key="3">
    <source>
        <dbReference type="EMBL" id="VFJ98629.1"/>
    </source>
</evidence>
<accession>A0A450V1I6</accession>
<feature type="domain" description="Sulfatase-modifying factor enzyme-like" evidence="2">
    <location>
        <begin position="397"/>
        <end position="440"/>
    </location>
</feature>
<dbReference type="Pfam" id="PF03781">
    <property type="entry name" value="FGE-sulfatase"/>
    <property type="match status" value="3"/>
</dbReference>
<name>A0A450V1I6_9GAMM</name>
<dbReference type="PANTHER" id="PTHR23150:SF19">
    <property type="entry name" value="FORMYLGLYCINE-GENERATING ENZYME"/>
    <property type="match status" value="1"/>
</dbReference>
<feature type="compositionally biased region" description="Low complexity" evidence="1">
    <location>
        <begin position="355"/>
        <end position="375"/>
    </location>
</feature>
<dbReference type="InterPro" id="IPR005532">
    <property type="entry name" value="SUMF_dom"/>
</dbReference>
<evidence type="ECO:0000256" key="1">
    <source>
        <dbReference type="SAM" id="MobiDB-lite"/>
    </source>
</evidence>
<feature type="region of interest" description="Disordered" evidence="1">
    <location>
        <begin position="445"/>
        <end position="476"/>
    </location>
</feature>
<dbReference type="GO" id="GO:0120147">
    <property type="term" value="F:formylglycine-generating oxidase activity"/>
    <property type="evidence" value="ECO:0007669"/>
    <property type="project" value="TreeGrafter"/>
</dbReference>
<gene>
    <name evidence="3" type="ORF">BECKLFY1418A_GA0070994_10866</name>
</gene>
<organism evidence="3">
    <name type="scientific">Candidatus Kentrum sp. LFY</name>
    <dbReference type="NCBI Taxonomy" id="2126342"/>
    <lineage>
        <taxon>Bacteria</taxon>
        <taxon>Pseudomonadati</taxon>
        <taxon>Pseudomonadota</taxon>
        <taxon>Gammaproteobacteria</taxon>
        <taxon>Candidatus Kentrum</taxon>
    </lineage>
</organism>
<feature type="region of interest" description="Disordered" evidence="1">
    <location>
        <begin position="351"/>
        <end position="394"/>
    </location>
</feature>
<dbReference type="PANTHER" id="PTHR23150">
    <property type="entry name" value="SULFATASE MODIFYING FACTOR 1, 2"/>
    <property type="match status" value="1"/>
</dbReference>
<dbReference type="InterPro" id="IPR016187">
    <property type="entry name" value="CTDL_fold"/>
</dbReference>
<feature type="domain" description="Sulfatase-modifying factor enzyme-like" evidence="2">
    <location>
        <begin position="556"/>
        <end position="811"/>
    </location>
</feature>
<sequence length="812" mass="90929">MKFPATAELFPDIPFLRATSFAPPDEFLPIPRGEASERSLEDQPREDHLLEDHPLENPAALQAGTAQERCMEVCQQGGELTFRIQAPDSDASLSGSPLARVSSVDGFIDIEAIASSEEEDPGHAGIGDITDDADGDLDTFWKTGRAPAWVSDRGIDQYGHWADFTLKGSDEAVTQRLRWIGPGHFLMGSPPREPDRYDDEGPRHKVTLPTGFWLFDTACTQDLWQAVMGNNPSRFKGEDRPIEQVSWNDVQKFLDRINSRIPGLELVLPSEAEWEYGCRAGTDSPFGFGENITPEQVNYNGEYPYTGGEIGEYRKCTVPVASLPPNPWGLYEMHGNVWEWTRDCWHENYRETSDDASSNDTSEASSESQPGADLDTALDADPDTHSHVGTDISNASNISDVGRVVRGGSWRNVARVVRSAVRDRNKPGEHSNNLGFRCARIESDDQPAGVQSMEAEEEQRNAVEQLPSPASAGTSDKTRIRIEETTNCVHCPTPLGKAFSIRTDQGQFAFETETKPQWASAIGRDRFGLWTEISLDTTSGSPNPSVSAPVTQRLRWIPPGRFIMGSPESEWETFPRYDRERWCNQEGPQHQVILTRGYWLFDTPCTQALWEAIMGNNPSRFPSPARPVESINWQEANEFMERINKRIPGLDLVLPSEAQWEYACRAGTEAATYAGPMEILGSNNTEILDSIAWYGGNSGVAFELENGYDSSDWREKQYDHARAGTHPVGEKAPNPWGLHDMLGNIWEWCRDGQRDYHEGIVTDPMGPMALGVSRIVRGGSWYYFARYVRSASRFRYQPTVRLDRLGFRCARM</sequence>
<dbReference type="InterPro" id="IPR051043">
    <property type="entry name" value="Sulfatase_Mod_Factor_Kinase"/>
</dbReference>